<dbReference type="PROSITE" id="PS51257">
    <property type="entry name" value="PROKAR_LIPOPROTEIN"/>
    <property type="match status" value="1"/>
</dbReference>
<organism evidence="1 2">
    <name type="scientific">Gigaspora margarita</name>
    <dbReference type="NCBI Taxonomy" id="4874"/>
    <lineage>
        <taxon>Eukaryota</taxon>
        <taxon>Fungi</taxon>
        <taxon>Fungi incertae sedis</taxon>
        <taxon>Mucoromycota</taxon>
        <taxon>Glomeromycotina</taxon>
        <taxon>Glomeromycetes</taxon>
        <taxon>Diversisporales</taxon>
        <taxon>Gigasporaceae</taxon>
        <taxon>Gigaspora</taxon>
    </lineage>
</organism>
<name>A0ABN7VVI6_GIGMA</name>
<reference evidence="1 2" key="1">
    <citation type="submission" date="2021-06" db="EMBL/GenBank/DDBJ databases">
        <authorList>
            <person name="Kallberg Y."/>
            <person name="Tangrot J."/>
            <person name="Rosling A."/>
        </authorList>
    </citation>
    <scope>NUCLEOTIDE SEQUENCE [LARGE SCALE GENOMIC DNA]</scope>
    <source>
        <strain evidence="1 2">120-4 pot B 10/14</strain>
    </source>
</reference>
<comment type="caution">
    <text evidence="1">The sequence shown here is derived from an EMBL/GenBank/DDBJ whole genome shotgun (WGS) entry which is preliminary data.</text>
</comment>
<dbReference type="Proteomes" id="UP000789901">
    <property type="component" value="Unassembled WGS sequence"/>
</dbReference>
<evidence type="ECO:0000313" key="1">
    <source>
        <dbReference type="EMBL" id="CAG8801639.1"/>
    </source>
</evidence>
<sequence>MHVEKTHGCHPSGTGCDAWCGNAKIITATWYPGVLEITVNMSYSDYPQAYGHFTFHDDSGHSDRILGDQQFVNCQHCDKSLDCQVNPYTSSWKFDASQTPQKGVWYDIWISVYWQCYTKFYNRIRCLSEDIHYRGQFQVYYSREINVNSLASNMFVLDLIAKVLLAIS</sequence>
<protein>
    <submittedName>
        <fullName evidence="1">31582_t:CDS:1</fullName>
    </submittedName>
</protein>
<feature type="non-terminal residue" evidence="1">
    <location>
        <position position="168"/>
    </location>
</feature>
<gene>
    <name evidence="1" type="ORF">GMARGA_LOCUS23236</name>
</gene>
<evidence type="ECO:0000313" key="2">
    <source>
        <dbReference type="Proteomes" id="UP000789901"/>
    </source>
</evidence>
<proteinExistence type="predicted"/>
<keyword evidence="2" id="KW-1185">Reference proteome</keyword>
<dbReference type="EMBL" id="CAJVQB010023344">
    <property type="protein sequence ID" value="CAG8801639.1"/>
    <property type="molecule type" value="Genomic_DNA"/>
</dbReference>
<accession>A0ABN7VVI6</accession>